<evidence type="ECO:0000256" key="3">
    <source>
        <dbReference type="ARBA" id="ARBA00022448"/>
    </source>
</evidence>
<dbReference type="Gene3D" id="1.20.1510.10">
    <property type="entry name" value="Cation efflux protein transmembrane domain"/>
    <property type="match status" value="1"/>
</dbReference>
<comment type="subcellular location">
    <subcellularLocation>
        <location evidence="1">Membrane</location>
        <topology evidence="1">Multi-pass membrane protein</topology>
    </subcellularLocation>
</comment>
<feature type="transmembrane region" description="Helical" evidence="7">
    <location>
        <begin position="130"/>
        <end position="150"/>
    </location>
</feature>
<dbReference type="Pfam" id="PF16916">
    <property type="entry name" value="ZT_dimer"/>
    <property type="match status" value="1"/>
</dbReference>
<evidence type="ECO:0000259" key="8">
    <source>
        <dbReference type="Pfam" id="PF01545"/>
    </source>
</evidence>
<dbReference type="PANTHER" id="PTHR43840">
    <property type="entry name" value="MITOCHONDRIAL METAL TRANSPORTER 1-RELATED"/>
    <property type="match status" value="1"/>
</dbReference>
<dbReference type="InterPro" id="IPR027470">
    <property type="entry name" value="Cation_efflux_CTD"/>
</dbReference>
<comment type="caution">
    <text evidence="10">The sequence shown here is derived from an EMBL/GenBank/DDBJ whole genome shotgun (WGS) entry which is preliminary data.</text>
</comment>
<keyword evidence="6 7" id="KW-0472">Membrane</keyword>
<organism evidence="10 11">
    <name type="scientific">Zoogloea ramigera</name>
    <dbReference type="NCBI Taxonomy" id="350"/>
    <lineage>
        <taxon>Bacteria</taxon>
        <taxon>Pseudomonadati</taxon>
        <taxon>Pseudomonadota</taxon>
        <taxon>Betaproteobacteria</taxon>
        <taxon>Rhodocyclales</taxon>
        <taxon>Zoogloeaceae</taxon>
        <taxon>Zoogloea</taxon>
    </lineage>
</organism>
<feature type="transmembrane region" description="Helical" evidence="7">
    <location>
        <begin position="27"/>
        <end position="47"/>
    </location>
</feature>
<dbReference type="InterPro" id="IPR036837">
    <property type="entry name" value="Cation_efflux_CTD_sf"/>
</dbReference>
<dbReference type="Proteomes" id="UP000318422">
    <property type="component" value="Unassembled WGS sequence"/>
</dbReference>
<evidence type="ECO:0000256" key="7">
    <source>
        <dbReference type="SAM" id="Phobius"/>
    </source>
</evidence>
<feature type="domain" description="Cation efflux protein transmembrane" evidence="8">
    <location>
        <begin position="27"/>
        <end position="220"/>
    </location>
</feature>
<dbReference type="OrthoDB" id="9806522at2"/>
<dbReference type="RefSeq" id="WP_141353337.1">
    <property type="nucleotide sequence ID" value="NZ_BJNV01000052.1"/>
</dbReference>
<evidence type="ECO:0000256" key="4">
    <source>
        <dbReference type="ARBA" id="ARBA00022692"/>
    </source>
</evidence>
<dbReference type="InterPro" id="IPR058533">
    <property type="entry name" value="Cation_efflux_TM"/>
</dbReference>
<dbReference type="SUPFAM" id="SSF160240">
    <property type="entry name" value="Cation efflux protein cytoplasmic domain-like"/>
    <property type="match status" value="1"/>
</dbReference>
<dbReference type="SUPFAM" id="SSF161111">
    <property type="entry name" value="Cation efflux protein transmembrane domain-like"/>
    <property type="match status" value="1"/>
</dbReference>
<evidence type="ECO:0000256" key="1">
    <source>
        <dbReference type="ARBA" id="ARBA00004141"/>
    </source>
</evidence>
<evidence type="ECO:0000256" key="5">
    <source>
        <dbReference type="ARBA" id="ARBA00022989"/>
    </source>
</evidence>
<dbReference type="InterPro" id="IPR002524">
    <property type="entry name" value="Cation_efflux"/>
</dbReference>
<dbReference type="Gene3D" id="3.30.70.1350">
    <property type="entry name" value="Cation efflux protein, cytoplasmic domain"/>
    <property type="match status" value="1"/>
</dbReference>
<feature type="transmembrane region" description="Helical" evidence="7">
    <location>
        <begin position="170"/>
        <end position="189"/>
    </location>
</feature>
<gene>
    <name evidence="10" type="ORF">ZRA01_28040</name>
</gene>
<dbReference type="GO" id="GO:0008324">
    <property type="term" value="F:monoatomic cation transmembrane transporter activity"/>
    <property type="evidence" value="ECO:0007669"/>
    <property type="project" value="InterPro"/>
</dbReference>
<evidence type="ECO:0000313" key="10">
    <source>
        <dbReference type="EMBL" id="GEC96731.1"/>
    </source>
</evidence>
<dbReference type="InterPro" id="IPR050291">
    <property type="entry name" value="CDF_Transporter"/>
</dbReference>
<dbReference type="GO" id="GO:0016020">
    <property type="term" value="C:membrane"/>
    <property type="evidence" value="ECO:0007669"/>
    <property type="project" value="UniProtKB-SubCell"/>
</dbReference>
<keyword evidence="3" id="KW-0813">Transport</keyword>
<comment type="similarity">
    <text evidence="2">Belongs to the cation diffusion facilitator (CDF) transporter (TC 2.A.4) family.</text>
</comment>
<dbReference type="Pfam" id="PF01545">
    <property type="entry name" value="Cation_efflux"/>
    <property type="match status" value="1"/>
</dbReference>
<name>A0A4Y4CUZ8_ZOORA</name>
<sequence length="391" mass="41907">MSFEASSLSSEAPLDADRARQAQRATWVSIAINVVLTVCQIAVGLFAHAQSLVADGMHTLSDLLGDFMVMFASRHGANPADERHPYGHGRYETAASMVLGLILAGVGAGFLLTAGGRLQSLDALPELHPAALWMALVTLAGKEGLFRYMLAVAQRLRSPMLVANAWHARADAASSLVVAVGIGGSLLGYRFLEPLAAALVGFMILRMGVMLAYEALRELIDTGVDAEEVARIRETVTGTCGVLDVHDLRTRRMAHRVLVDAHVRVDARISVSEGHRIAELARQRVRAGHPEVLDVLVHVDTEADESAVADHRLPGRGALLDELEDILGGGVPQAAPAVFHYVGGQVEAEVFLPFDWCADLDRLAALNARIADRVAGSPHWGRIALMCRIAP</sequence>
<keyword evidence="11" id="KW-1185">Reference proteome</keyword>
<feature type="transmembrane region" description="Helical" evidence="7">
    <location>
        <begin position="98"/>
        <end position="118"/>
    </location>
</feature>
<evidence type="ECO:0000256" key="6">
    <source>
        <dbReference type="ARBA" id="ARBA00023136"/>
    </source>
</evidence>
<accession>A0A4Y4CUZ8</accession>
<dbReference type="AlphaFoldDB" id="A0A4Y4CUZ8"/>
<feature type="domain" description="Cation efflux protein cytoplasmic" evidence="9">
    <location>
        <begin position="225"/>
        <end position="301"/>
    </location>
</feature>
<keyword evidence="4 7" id="KW-0812">Transmembrane</keyword>
<evidence type="ECO:0000259" key="9">
    <source>
        <dbReference type="Pfam" id="PF16916"/>
    </source>
</evidence>
<protein>
    <submittedName>
        <fullName evidence="10">Cation efflux protein</fullName>
    </submittedName>
</protein>
<dbReference type="InterPro" id="IPR027469">
    <property type="entry name" value="Cation_efflux_TMD_sf"/>
</dbReference>
<dbReference type="FunFam" id="1.20.1510.10:FF:000006">
    <property type="entry name" value="Divalent cation efflux transporter"/>
    <property type="match status" value="1"/>
</dbReference>
<reference evidence="10 11" key="1">
    <citation type="submission" date="2019-06" db="EMBL/GenBank/DDBJ databases">
        <title>Whole genome shotgun sequence of Zoogloea ramigera NBRC 15342.</title>
        <authorList>
            <person name="Hosoyama A."/>
            <person name="Uohara A."/>
            <person name="Ohji S."/>
            <person name="Ichikawa N."/>
        </authorList>
    </citation>
    <scope>NUCLEOTIDE SEQUENCE [LARGE SCALE GENOMIC DNA]</scope>
    <source>
        <strain evidence="10 11">NBRC 15342</strain>
    </source>
</reference>
<keyword evidence="5 7" id="KW-1133">Transmembrane helix</keyword>
<dbReference type="NCBIfam" id="TIGR01297">
    <property type="entry name" value="CDF"/>
    <property type="match status" value="1"/>
</dbReference>
<evidence type="ECO:0000256" key="2">
    <source>
        <dbReference type="ARBA" id="ARBA00008114"/>
    </source>
</evidence>
<dbReference type="PANTHER" id="PTHR43840:SF15">
    <property type="entry name" value="MITOCHONDRIAL METAL TRANSPORTER 1-RELATED"/>
    <property type="match status" value="1"/>
</dbReference>
<dbReference type="EMBL" id="BJNV01000052">
    <property type="protein sequence ID" value="GEC96731.1"/>
    <property type="molecule type" value="Genomic_DNA"/>
</dbReference>
<evidence type="ECO:0000313" key="11">
    <source>
        <dbReference type="Proteomes" id="UP000318422"/>
    </source>
</evidence>
<proteinExistence type="inferred from homology"/>